<evidence type="ECO:0000256" key="1">
    <source>
        <dbReference type="ARBA" id="ARBA00001206"/>
    </source>
</evidence>
<evidence type="ECO:0000256" key="10">
    <source>
        <dbReference type="ARBA" id="ARBA00022777"/>
    </source>
</evidence>
<evidence type="ECO:0000256" key="13">
    <source>
        <dbReference type="ARBA" id="ARBA00022993"/>
    </source>
</evidence>
<evidence type="ECO:0000256" key="7">
    <source>
        <dbReference type="ARBA" id="ARBA00022490"/>
    </source>
</evidence>
<evidence type="ECO:0000256" key="11">
    <source>
        <dbReference type="ARBA" id="ARBA00022840"/>
    </source>
</evidence>
<comment type="catalytic activity">
    <reaction evidence="1 16">
        <text>(R)-pantothenate + ATP = (R)-4'-phosphopantothenate + ADP + H(+)</text>
        <dbReference type="Rhea" id="RHEA:16373"/>
        <dbReference type="ChEBI" id="CHEBI:10986"/>
        <dbReference type="ChEBI" id="CHEBI:15378"/>
        <dbReference type="ChEBI" id="CHEBI:29032"/>
        <dbReference type="ChEBI" id="CHEBI:30616"/>
        <dbReference type="ChEBI" id="CHEBI:456216"/>
        <dbReference type="EC" id="2.7.1.33"/>
    </reaction>
</comment>
<evidence type="ECO:0000256" key="2">
    <source>
        <dbReference type="ARBA" id="ARBA00001958"/>
    </source>
</evidence>
<evidence type="ECO:0000256" key="9">
    <source>
        <dbReference type="ARBA" id="ARBA00022741"/>
    </source>
</evidence>
<dbReference type="GO" id="GO:0015937">
    <property type="term" value="P:coenzyme A biosynthetic process"/>
    <property type="evidence" value="ECO:0007669"/>
    <property type="project" value="UniProtKB-UniRule"/>
</dbReference>
<comment type="function">
    <text evidence="16">Catalyzes the phosphorylation of pantothenate (Pan), the first step in CoA biosynthesis.</text>
</comment>
<dbReference type="AlphaFoldDB" id="A0A948RRE9"/>
<keyword evidence="7 16" id="KW-0963">Cytoplasm</keyword>
<keyword evidence="9 16" id="KW-0547">Nucleotide-binding</keyword>
<dbReference type="NCBIfam" id="NF009855">
    <property type="entry name" value="PRK13321.1"/>
    <property type="match status" value="1"/>
</dbReference>
<keyword evidence="13 16" id="KW-0173">Coenzyme A biosynthesis</keyword>
<keyword evidence="16" id="KW-0479">Metal-binding</keyword>
<dbReference type="PANTHER" id="PTHR34265:SF1">
    <property type="entry name" value="TYPE III PANTOTHENATE KINASE"/>
    <property type="match status" value="1"/>
</dbReference>
<evidence type="ECO:0000256" key="8">
    <source>
        <dbReference type="ARBA" id="ARBA00022679"/>
    </source>
</evidence>
<evidence type="ECO:0000256" key="12">
    <source>
        <dbReference type="ARBA" id="ARBA00022958"/>
    </source>
</evidence>
<dbReference type="HAMAP" id="MF_01274">
    <property type="entry name" value="Pantothen_kinase_3"/>
    <property type="match status" value="1"/>
</dbReference>
<sequence>MSKRKSDLTGKMVDHPGTALTLDVGNTHTGVGFFRDGELIQQWRFASRPSATGDELLTILEPLLRRELDDLARDRAVIIGSVVPALTREHEAAVARLFHAKALVLDHRLKLGIRLRVVDPASVGADRIANAIGAVVRGRLPAIVVDMGTATTFDVIDEQRSYMGGVIAPGLETSSENLFRRAARLAKVEIKQPRRFIGKTTEESLQSGLFYGAVGQIDGIVNGIQKELGKKAFVMATGGLASTISGASKTIKEVRPGLTLSGLYHALLLNR</sequence>
<feature type="binding site" evidence="16">
    <location>
        <position position="149"/>
    </location>
    <ligand>
        <name>ATP</name>
        <dbReference type="ChEBI" id="CHEBI:30616"/>
    </ligand>
</feature>
<feature type="binding site" evidence="16">
    <location>
        <begin position="23"/>
        <end position="30"/>
    </location>
    <ligand>
        <name>ATP</name>
        <dbReference type="ChEBI" id="CHEBI:30616"/>
    </ligand>
</feature>
<dbReference type="Pfam" id="PF03309">
    <property type="entry name" value="Pan_kinase"/>
    <property type="match status" value="1"/>
</dbReference>
<comment type="cofactor">
    <cofactor evidence="2">
        <name>K(+)</name>
        <dbReference type="ChEBI" id="CHEBI:29103"/>
    </cofactor>
</comment>
<dbReference type="NCBIfam" id="TIGR00671">
    <property type="entry name" value="baf"/>
    <property type="match status" value="1"/>
</dbReference>
<feature type="binding site" evidence="16">
    <location>
        <begin position="124"/>
        <end position="127"/>
    </location>
    <ligand>
        <name>substrate</name>
    </ligand>
</feature>
<dbReference type="GO" id="GO:0005524">
    <property type="term" value="F:ATP binding"/>
    <property type="evidence" value="ECO:0007669"/>
    <property type="project" value="UniProtKB-UniRule"/>
</dbReference>
<comment type="similarity">
    <text evidence="14 16">Belongs to the type III pantothenate kinase family.</text>
</comment>
<dbReference type="GO" id="GO:0004594">
    <property type="term" value="F:pantothenate kinase activity"/>
    <property type="evidence" value="ECO:0007669"/>
    <property type="project" value="UniProtKB-UniRule"/>
</dbReference>
<feature type="binding site" evidence="16">
    <location>
        <position position="201"/>
    </location>
    <ligand>
        <name>substrate</name>
    </ligand>
</feature>
<evidence type="ECO:0000313" key="18">
    <source>
        <dbReference type="Proteomes" id="UP000777784"/>
    </source>
</evidence>
<evidence type="ECO:0000256" key="15">
    <source>
        <dbReference type="ARBA" id="ARBA00040883"/>
    </source>
</evidence>
<dbReference type="GO" id="GO:0005737">
    <property type="term" value="C:cytoplasm"/>
    <property type="evidence" value="ECO:0007669"/>
    <property type="project" value="UniProtKB-SubCell"/>
</dbReference>
<keyword evidence="12 16" id="KW-0630">Potassium</keyword>
<keyword evidence="11 16" id="KW-0067">ATP-binding</keyword>
<evidence type="ECO:0000256" key="16">
    <source>
        <dbReference type="HAMAP-Rule" id="MF_01274"/>
    </source>
</evidence>
<comment type="subunit">
    <text evidence="5 16">Homodimer.</text>
</comment>
<organism evidence="17 18">
    <name type="scientific">Eiseniibacteriota bacterium</name>
    <dbReference type="NCBI Taxonomy" id="2212470"/>
    <lineage>
        <taxon>Bacteria</taxon>
        <taxon>Candidatus Eiseniibacteriota</taxon>
    </lineage>
</organism>
<comment type="cofactor">
    <cofactor evidence="16">
        <name>NH4(+)</name>
        <dbReference type="ChEBI" id="CHEBI:28938"/>
    </cofactor>
    <cofactor evidence="16">
        <name>K(+)</name>
        <dbReference type="ChEBI" id="CHEBI:29103"/>
    </cofactor>
    <text evidence="16">A monovalent cation. Ammonium or potassium.</text>
</comment>
<dbReference type="InterPro" id="IPR004619">
    <property type="entry name" value="Type_III_PanK"/>
</dbReference>
<dbReference type="PANTHER" id="PTHR34265">
    <property type="entry name" value="TYPE III PANTOTHENATE KINASE"/>
    <property type="match status" value="1"/>
</dbReference>
<evidence type="ECO:0000256" key="4">
    <source>
        <dbReference type="ARBA" id="ARBA00005225"/>
    </source>
</evidence>
<name>A0A948RRE9_UNCEI</name>
<feature type="binding site" evidence="16">
    <location>
        <position position="146"/>
    </location>
    <ligand>
        <name>K(+)</name>
        <dbReference type="ChEBI" id="CHEBI:29103"/>
    </ligand>
</feature>
<comment type="pathway">
    <text evidence="4 16">Cofactor biosynthesis; coenzyme A biosynthesis; CoA from (R)-pantothenate: step 1/5.</text>
</comment>
<dbReference type="EC" id="2.7.1.33" evidence="6 16"/>
<reference evidence="17" key="1">
    <citation type="submission" date="2021-05" db="EMBL/GenBank/DDBJ databases">
        <title>Energy efficiency and biological interactions define the core microbiome of deep oligotrophic groundwater.</title>
        <authorList>
            <person name="Mehrshad M."/>
            <person name="Lopez-Fernandez M."/>
            <person name="Bell E."/>
            <person name="Bernier-Latmani R."/>
            <person name="Bertilsson S."/>
            <person name="Dopson M."/>
        </authorList>
    </citation>
    <scope>NUCLEOTIDE SEQUENCE</scope>
    <source>
        <strain evidence="17">Modern_marine.mb.64</strain>
    </source>
</reference>
<dbReference type="Proteomes" id="UP000777784">
    <property type="component" value="Unassembled WGS sequence"/>
</dbReference>
<keyword evidence="10 16" id="KW-0418">Kinase</keyword>
<comment type="caution">
    <text evidence="17">The sequence shown here is derived from an EMBL/GenBank/DDBJ whole genome shotgun (WGS) entry which is preliminary data.</text>
</comment>
<evidence type="ECO:0000256" key="3">
    <source>
        <dbReference type="ARBA" id="ARBA00004496"/>
    </source>
</evidence>
<protein>
    <recommendedName>
        <fullName evidence="15 16">Type III pantothenate kinase</fullName>
        <ecNumber evidence="6 16">2.7.1.33</ecNumber>
    </recommendedName>
    <alternativeName>
        <fullName evidence="16">PanK-III</fullName>
    </alternativeName>
    <alternativeName>
        <fullName evidence="16">Pantothenic acid kinase</fullName>
    </alternativeName>
</protein>
<evidence type="ECO:0000256" key="5">
    <source>
        <dbReference type="ARBA" id="ARBA00011738"/>
    </source>
</evidence>
<evidence type="ECO:0000256" key="14">
    <source>
        <dbReference type="ARBA" id="ARBA00038036"/>
    </source>
</evidence>
<dbReference type="EMBL" id="JAHJDP010000012">
    <property type="protein sequence ID" value="MBU2689628.1"/>
    <property type="molecule type" value="Genomic_DNA"/>
</dbReference>
<evidence type="ECO:0000256" key="6">
    <source>
        <dbReference type="ARBA" id="ARBA00012102"/>
    </source>
</evidence>
<feature type="active site" description="Proton acceptor" evidence="16">
    <location>
        <position position="126"/>
    </location>
</feature>
<comment type="caution">
    <text evidence="16">Lacks conserved residue(s) required for the propagation of feature annotation.</text>
</comment>
<proteinExistence type="inferred from homology"/>
<dbReference type="Gene3D" id="3.30.420.40">
    <property type="match status" value="2"/>
</dbReference>
<comment type="subcellular location">
    <subcellularLocation>
        <location evidence="3 16">Cytoplasm</location>
    </subcellularLocation>
</comment>
<keyword evidence="8 16" id="KW-0808">Transferase</keyword>
<dbReference type="GO" id="GO:0046872">
    <property type="term" value="F:metal ion binding"/>
    <property type="evidence" value="ECO:0007669"/>
    <property type="project" value="UniProtKB-KW"/>
</dbReference>
<gene>
    <name evidence="16" type="primary">coaX</name>
    <name evidence="17" type="ORF">KJ970_01755</name>
</gene>
<dbReference type="InterPro" id="IPR043129">
    <property type="entry name" value="ATPase_NBD"/>
</dbReference>
<evidence type="ECO:0000313" key="17">
    <source>
        <dbReference type="EMBL" id="MBU2689628.1"/>
    </source>
</evidence>
<dbReference type="CDD" id="cd24015">
    <property type="entry name" value="ASKHA_NBD_PanK-III"/>
    <property type="match status" value="1"/>
</dbReference>
<dbReference type="SUPFAM" id="SSF53067">
    <property type="entry name" value="Actin-like ATPase domain"/>
    <property type="match status" value="2"/>
</dbReference>
<accession>A0A948RRE9</accession>